<dbReference type="HOGENOM" id="CLU_1982532_0_0_1"/>
<protein>
    <submittedName>
        <fullName evidence="2">Uncharacterized protein</fullName>
    </submittedName>
</protein>
<proteinExistence type="predicted"/>
<dbReference type="Proteomes" id="UP000053664">
    <property type="component" value="Unassembled WGS sequence"/>
</dbReference>
<feature type="region of interest" description="Disordered" evidence="1">
    <location>
        <begin position="1"/>
        <end position="41"/>
    </location>
</feature>
<dbReference type="KEGG" id="pfp:PFL1_02575"/>
<accession>A0A061HAF9</accession>
<evidence type="ECO:0000313" key="3">
    <source>
        <dbReference type="Proteomes" id="UP000053664"/>
    </source>
</evidence>
<dbReference type="GeneID" id="19316694"/>
<name>A0A061HAF9_9BASI</name>
<feature type="compositionally biased region" description="Polar residues" evidence="1">
    <location>
        <begin position="7"/>
        <end position="16"/>
    </location>
</feature>
<evidence type="ECO:0000256" key="1">
    <source>
        <dbReference type="SAM" id="MobiDB-lite"/>
    </source>
</evidence>
<evidence type="ECO:0000313" key="2">
    <source>
        <dbReference type="EMBL" id="EPQ29902.1"/>
    </source>
</evidence>
<organism evidence="2 3">
    <name type="scientific">Pseudozyma flocculosa PF-1</name>
    <dbReference type="NCBI Taxonomy" id="1277687"/>
    <lineage>
        <taxon>Eukaryota</taxon>
        <taxon>Fungi</taxon>
        <taxon>Dikarya</taxon>
        <taxon>Basidiomycota</taxon>
        <taxon>Ustilaginomycotina</taxon>
        <taxon>Ustilaginomycetes</taxon>
        <taxon>Ustilaginales</taxon>
        <taxon>Ustilaginaceae</taxon>
        <taxon>Pseudozyma</taxon>
    </lineage>
</organism>
<dbReference type="RefSeq" id="XP_007878282.1">
    <property type="nucleotide sequence ID" value="XM_007880091.1"/>
</dbReference>
<dbReference type="AlphaFoldDB" id="A0A061HAF9"/>
<sequence length="126" mass="13342">MAVVTLQAGTVGQHGSSLPLRRGPPESATQRRLPAADDKSTVPRWVPAAAADDPRLRARPARPGLPGTMKDAATCPAALSFCLASTASWPSERASEMRAEAINFSCSGLLWIRPTYLRSFAALGRA</sequence>
<dbReference type="EMBL" id="KE361629">
    <property type="protein sequence ID" value="EPQ29902.1"/>
    <property type="molecule type" value="Genomic_DNA"/>
</dbReference>
<gene>
    <name evidence="2" type="ORF">PFL1_02575</name>
</gene>
<reference evidence="2 3" key="1">
    <citation type="journal article" date="2013" name="Plant Cell">
        <title>The transition from a phytopathogenic smut ancestor to an anamorphic biocontrol agent deciphered by comparative whole-genome analysis.</title>
        <authorList>
            <person name="Lefebvre F."/>
            <person name="Joly D.L."/>
            <person name="Labbe C."/>
            <person name="Teichmann B."/>
            <person name="Linning R."/>
            <person name="Belzile F."/>
            <person name="Bakkeren G."/>
            <person name="Belanger R.R."/>
        </authorList>
    </citation>
    <scope>NUCLEOTIDE SEQUENCE [LARGE SCALE GENOMIC DNA]</scope>
    <source>
        <strain evidence="2 3">PF-1</strain>
    </source>
</reference>